<evidence type="ECO:0000313" key="3">
    <source>
        <dbReference type="Proteomes" id="UP000027931"/>
    </source>
</evidence>
<dbReference type="eggNOG" id="COG2162">
    <property type="taxonomic scope" value="Bacteria"/>
</dbReference>
<dbReference type="GO" id="GO:0016407">
    <property type="term" value="F:acetyltransferase activity"/>
    <property type="evidence" value="ECO:0007669"/>
    <property type="project" value="InterPro"/>
</dbReference>
<accession>A0A074LU33</accession>
<dbReference type="AlphaFoldDB" id="A0A074LU33"/>
<evidence type="ECO:0000313" key="2">
    <source>
        <dbReference type="EMBL" id="KEO83408.1"/>
    </source>
</evidence>
<evidence type="ECO:0000256" key="1">
    <source>
        <dbReference type="ARBA" id="ARBA00006547"/>
    </source>
</evidence>
<proteinExistence type="inferred from homology"/>
<keyword evidence="3" id="KW-1185">Reference proteome</keyword>
<sequence>MQRTEVLRMNWVQQYLEHLGVVAERPDWETLAKLTQAHLLKIPYELLSKIHYYNHREENGWLVPPAEVFVENLVSKGWGGNCFILNFNFGRLLEALGYELDYCRVAPGHMAIRVHLDGKVWYTDVGYGAPTYRPLLLDEEPDFTSLYGERVKITKLDEGRYEIERFYYEDLFSKKIIEWQPLTIADFDEDVALSHRDVDDNSFMRRASADGIKSAYEKVWIDTNRHLRMDTKGRHETPMPDVETFLRMLQETFGIERAVAEEAIAFVHSPERGVKTRELAEHNRRRYGG</sequence>
<reference evidence="2 3" key="1">
    <citation type="journal article" date="2013" name="Int. J. Syst. Evol. Microbiol.">
        <title>Tumebacillus flagellatus sp. nov., an alpha-amylase/pullulanase-producing bacterium isolated from cassava wastewater.</title>
        <authorList>
            <person name="Wang Q."/>
            <person name="Xie N."/>
            <person name="Qin Y."/>
            <person name="Shen N."/>
            <person name="Zhu J."/>
            <person name="Mi H."/>
            <person name="Huang R."/>
        </authorList>
    </citation>
    <scope>NUCLEOTIDE SEQUENCE [LARGE SCALE GENOMIC DNA]</scope>
    <source>
        <strain evidence="2 3">GST4</strain>
    </source>
</reference>
<dbReference type="SUPFAM" id="SSF54001">
    <property type="entry name" value="Cysteine proteinases"/>
    <property type="match status" value="1"/>
</dbReference>
<dbReference type="Pfam" id="PF00797">
    <property type="entry name" value="Acetyltransf_2"/>
    <property type="match status" value="1"/>
</dbReference>
<evidence type="ECO:0008006" key="4">
    <source>
        <dbReference type="Google" id="ProtNLM"/>
    </source>
</evidence>
<dbReference type="InterPro" id="IPR001447">
    <property type="entry name" value="Arylamine_N-AcTrfase"/>
</dbReference>
<comment type="similarity">
    <text evidence="1">Belongs to the arylamine N-acetyltransferase family.</text>
</comment>
<organism evidence="2 3">
    <name type="scientific">Tumebacillus flagellatus</name>
    <dbReference type="NCBI Taxonomy" id="1157490"/>
    <lineage>
        <taxon>Bacteria</taxon>
        <taxon>Bacillati</taxon>
        <taxon>Bacillota</taxon>
        <taxon>Bacilli</taxon>
        <taxon>Bacillales</taxon>
        <taxon>Alicyclobacillaceae</taxon>
        <taxon>Tumebacillus</taxon>
    </lineage>
</organism>
<comment type="caution">
    <text evidence="2">The sequence shown here is derived from an EMBL/GenBank/DDBJ whole genome shotgun (WGS) entry which is preliminary data.</text>
</comment>
<dbReference type="Proteomes" id="UP000027931">
    <property type="component" value="Unassembled WGS sequence"/>
</dbReference>
<dbReference type="InterPro" id="IPR038765">
    <property type="entry name" value="Papain-like_cys_pep_sf"/>
</dbReference>
<dbReference type="Gene3D" id="3.30.2140.20">
    <property type="match status" value="1"/>
</dbReference>
<gene>
    <name evidence="2" type="ORF">EL26_10565</name>
</gene>
<protein>
    <recommendedName>
        <fullName evidence="4">Arylamine N-acetyltransferase</fullName>
    </recommendedName>
</protein>
<dbReference type="PANTHER" id="PTHR11786">
    <property type="entry name" value="N-HYDROXYARYLAMINE O-ACETYLTRANSFERASE"/>
    <property type="match status" value="1"/>
</dbReference>
<dbReference type="EMBL" id="JMIR01000012">
    <property type="protein sequence ID" value="KEO83408.1"/>
    <property type="molecule type" value="Genomic_DNA"/>
</dbReference>
<dbReference type="InterPro" id="IPR053710">
    <property type="entry name" value="Arylamine_NAT_domain_sf"/>
</dbReference>
<dbReference type="PANTHER" id="PTHR11786:SF0">
    <property type="entry name" value="ARYLAMINE N-ACETYLTRANSFERASE 4-RELATED"/>
    <property type="match status" value="1"/>
</dbReference>
<dbReference type="STRING" id="1157490.EL26_10565"/>
<name>A0A074LU33_9BACL</name>